<proteinExistence type="predicted"/>
<dbReference type="Proteomes" id="UP001153269">
    <property type="component" value="Unassembled WGS sequence"/>
</dbReference>
<accession>A0A9N7UZ62</accession>
<organism evidence="2 3">
    <name type="scientific">Pleuronectes platessa</name>
    <name type="common">European plaice</name>
    <dbReference type="NCBI Taxonomy" id="8262"/>
    <lineage>
        <taxon>Eukaryota</taxon>
        <taxon>Metazoa</taxon>
        <taxon>Chordata</taxon>
        <taxon>Craniata</taxon>
        <taxon>Vertebrata</taxon>
        <taxon>Euteleostomi</taxon>
        <taxon>Actinopterygii</taxon>
        <taxon>Neopterygii</taxon>
        <taxon>Teleostei</taxon>
        <taxon>Neoteleostei</taxon>
        <taxon>Acanthomorphata</taxon>
        <taxon>Carangaria</taxon>
        <taxon>Pleuronectiformes</taxon>
        <taxon>Pleuronectoidei</taxon>
        <taxon>Pleuronectidae</taxon>
        <taxon>Pleuronectes</taxon>
    </lineage>
</organism>
<protein>
    <submittedName>
        <fullName evidence="2">Uncharacterized protein</fullName>
    </submittedName>
</protein>
<comment type="caution">
    <text evidence="2">The sequence shown here is derived from an EMBL/GenBank/DDBJ whole genome shotgun (WGS) entry which is preliminary data.</text>
</comment>
<name>A0A9N7UZ62_PLEPL</name>
<feature type="region of interest" description="Disordered" evidence="1">
    <location>
        <begin position="78"/>
        <end position="112"/>
    </location>
</feature>
<evidence type="ECO:0000313" key="2">
    <source>
        <dbReference type="EMBL" id="CAB1439186.1"/>
    </source>
</evidence>
<evidence type="ECO:0000256" key="1">
    <source>
        <dbReference type="SAM" id="MobiDB-lite"/>
    </source>
</evidence>
<sequence>MKGRGGGGGGGGGGGEVKRKREGCIIIREIEAEETVINCSADLYSRFLQPDSSAAQMSSVPETLGCETKPRRLRVPVWPSLAPGVKPPMSRCEEAAGDTSDTSLDDKVEPDTQKIQNLILPAGSVIPS</sequence>
<dbReference type="AlphaFoldDB" id="A0A9N7UZ62"/>
<keyword evidence="3" id="KW-1185">Reference proteome</keyword>
<gene>
    <name evidence="2" type="ORF">PLEPLA_LOCUS27008</name>
</gene>
<evidence type="ECO:0000313" key="3">
    <source>
        <dbReference type="Proteomes" id="UP001153269"/>
    </source>
</evidence>
<reference evidence="2" key="1">
    <citation type="submission" date="2020-03" db="EMBL/GenBank/DDBJ databases">
        <authorList>
            <person name="Weist P."/>
        </authorList>
    </citation>
    <scope>NUCLEOTIDE SEQUENCE</scope>
</reference>
<dbReference type="EMBL" id="CADEAL010002247">
    <property type="protein sequence ID" value="CAB1439186.1"/>
    <property type="molecule type" value="Genomic_DNA"/>
</dbReference>